<accession>A0A1A9VJC7</accession>
<dbReference type="AlphaFoldDB" id="A0A1A9VJC7"/>
<evidence type="ECO:0000313" key="2">
    <source>
        <dbReference type="EnsemblMetazoa" id="GAUT039279-PA"/>
    </source>
</evidence>
<protein>
    <submittedName>
        <fullName evidence="2">Uncharacterized protein</fullName>
    </submittedName>
</protein>
<keyword evidence="3" id="KW-1185">Reference proteome</keyword>
<feature type="compositionally biased region" description="Polar residues" evidence="1">
    <location>
        <begin position="57"/>
        <end position="66"/>
    </location>
</feature>
<organism evidence="2 3">
    <name type="scientific">Glossina austeni</name>
    <name type="common">Savannah tsetse fly</name>
    <dbReference type="NCBI Taxonomy" id="7395"/>
    <lineage>
        <taxon>Eukaryota</taxon>
        <taxon>Metazoa</taxon>
        <taxon>Ecdysozoa</taxon>
        <taxon>Arthropoda</taxon>
        <taxon>Hexapoda</taxon>
        <taxon>Insecta</taxon>
        <taxon>Pterygota</taxon>
        <taxon>Neoptera</taxon>
        <taxon>Endopterygota</taxon>
        <taxon>Diptera</taxon>
        <taxon>Brachycera</taxon>
        <taxon>Muscomorpha</taxon>
        <taxon>Hippoboscoidea</taxon>
        <taxon>Glossinidae</taxon>
        <taxon>Glossina</taxon>
    </lineage>
</organism>
<evidence type="ECO:0000256" key="1">
    <source>
        <dbReference type="SAM" id="MobiDB-lite"/>
    </source>
</evidence>
<dbReference type="VEuPathDB" id="VectorBase:GAUT039279"/>
<sequence>TKRKRRSENWSAETSGLQQIKYRKVGNRFPKFISQIQDGDDFRFLSPSKYDKQLLLNRTTHRSSSQETKRKRRSENWSAETSGLQQIKYRKVGNRFPKFISQIQDGDDFRFLSPPNSNKQLLLNRTVSAFRSKRNILEMSDGRSLTSIDKPALRKKSFKKNAPEFDQKLIKNALAVKYLDEKPSCSTASRSAPKVYNIPINHRSKERLKFQAKLAHTVPKLLPANHTSYADICRQQVRGNMIGRQATGSSVCSSEAPASNSVRVLNGLNHIPTTPRPSKFRSILTRERENEEGEKYKQLLEQVMPSMYDTEAHETKSNKQADSRRKKSTMLVATASANTRPLGLPSMNFSRSQISSTINLNDDDDDDELTKAKVPAVIIDDVSDVIDLGNDDRHTILARANIKQQDKPTYLGICKGYKEKPKNTDLPFVEPVNTLREQLNASPIFKDN</sequence>
<proteinExistence type="predicted"/>
<dbReference type="Proteomes" id="UP000078200">
    <property type="component" value="Unassembled WGS sequence"/>
</dbReference>
<dbReference type="EnsemblMetazoa" id="GAUT039279-RA">
    <property type="protein sequence ID" value="GAUT039279-PA"/>
    <property type="gene ID" value="GAUT039279"/>
</dbReference>
<name>A0A1A9VJC7_GLOAU</name>
<reference evidence="2" key="1">
    <citation type="submission" date="2020-05" db="UniProtKB">
        <authorList>
            <consortium name="EnsemblMetazoa"/>
        </authorList>
    </citation>
    <scope>IDENTIFICATION</scope>
    <source>
        <strain evidence="2">TTRI</strain>
    </source>
</reference>
<evidence type="ECO:0000313" key="3">
    <source>
        <dbReference type="Proteomes" id="UP000078200"/>
    </source>
</evidence>
<feature type="region of interest" description="Disordered" evidence="1">
    <location>
        <begin position="57"/>
        <end position="79"/>
    </location>
</feature>